<dbReference type="SUPFAM" id="SSF53062">
    <property type="entry name" value="PTS system fructose IIA component-like"/>
    <property type="match status" value="1"/>
</dbReference>
<dbReference type="EMBL" id="CP147251">
    <property type="protein sequence ID" value="WYJ77908.1"/>
    <property type="molecule type" value="Genomic_DNA"/>
</dbReference>
<dbReference type="InterPro" id="IPR051471">
    <property type="entry name" value="Bacterial_PTS_sugar_comp"/>
</dbReference>
<comment type="subcellular location">
    <subcellularLocation>
        <location evidence="1">Cytoplasm</location>
    </subcellularLocation>
</comment>
<dbReference type="Proteomes" id="UP000664701">
    <property type="component" value="Chromosome"/>
</dbReference>
<keyword evidence="7" id="KW-0418">Kinase</keyword>
<dbReference type="PANTHER" id="PTHR33799">
    <property type="entry name" value="PTS PERMEASE-RELATED-RELATED"/>
    <property type="match status" value="1"/>
</dbReference>
<feature type="domain" description="PTS EIIA type-4" evidence="8">
    <location>
        <begin position="1"/>
        <end position="128"/>
    </location>
</feature>
<evidence type="ECO:0000256" key="7">
    <source>
        <dbReference type="ARBA" id="ARBA00022777"/>
    </source>
</evidence>
<dbReference type="InterPro" id="IPR004701">
    <property type="entry name" value="PTS_EIIA_man-typ"/>
</dbReference>
<sequence>MVGILLGSHGYFAKEALASAEMIVGNQENIASFSLEEQMDLEATILSAQESYQSLDRTSGVLILTDIQGGTPSNVAMVIQRKNENTYALAGFNLPLLIEALLNREKNVTDLVSYLEELFPATLSNLSK</sequence>
<keyword evidence="5" id="KW-0808">Transferase</keyword>
<dbReference type="CDD" id="cd00006">
    <property type="entry name" value="PTS_IIA_man"/>
    <property type="match status" value="1"/>
</dbReference>
<dbReference type="PANTHER" id="PTHR33799:SF1">
    <property type="entry name" value="PTS SYSTEM MANNOSE-SPECIFIC EIIAB COMPONENT-RELATED"/>
    <property type="match status" value="1"/>
</dbReference>
<organism evidence="9 10">
    <name type="scientific">Candidatus Enterococcus lowellii</name>
    <dbReference type="NCBI Taxonomy" id="2230877"/>
    <lineage>
        <taxon>Bacteria</taxon>
        <taxon>Bacillati</taxon>
        <taxon>Bacillota</taxon>
        <taxon>Bacilli</taxon>
        <taxon>Lactobacillales</taxon>
        <taxon>Enterococcaceae</taxon>
        <taxon>Enterococcus</taxon>
    </lineage>
</organism>
<dbReference type="PROSITE" id="PS51096">
    <property type="entry name" value="PTS_EIIA_TYPE_4"/>
    <property type="match status" value="1"/>
</dbReference>
<evidence type="ECO:0000256" key="6">
    <source>
        <dbReference type="ARBA" id="ARBA00022683"/>
    </source>
</evidence>
<accession>A0ABZ2SQ49</accession>
<dbReference type="InterPro" id="IPR033887">
    <property type="entry name" value="PTS_IIA_man"/>
</dbReference>
<gene>
    <name evidence="9" type="ORF">DOK78_002548</name>
</gene>
<keyword evidence="4" id="KW-0762">Sugar transport</keyword>
<keyword evidence="3" id="KW-0963">Cytoplasm</keyword>
<evidence type="ECO:0000256" key="3">
    <source>
        <dbReference type="ARBA" id="ARBA00022490"/>
    </source>
</evidence>
<dbReference type="RefSeq" id="WP_207871936.1">
    <property type="nucleotide sequence ID" value="NZ_CP147251.1"/>
</dbReference>
<evidence type="ECO:0000256" key="1">
    <source>
        <dbReference type="ARBA" id="ARBA00004496"/>
    </source>
</evidence>
<dbReference type="Pfam" id="PF03610">
    <property type="entry name" value="EIIA-man"/>
    <property type="match status" value="1"/>
</dbReference>
<reference evidence="9 10" key="1">
    <citation type="submission" date="2021-03" db="EMBL/GenBank/DDBJ databases">
        <authorList>
            <person name="Gilmore M.S."/>
            <person name="Schwartzman J."/>
            <person name="Van Tyne D."/>
            <person name="Martin M."/>
            <person name="Earl A.M."/>
            <person name="Manson A.L."/>
            <person name="Straub T."/>
            <person name="Salamzade R."/>
            <person name="Saavedra J."/>
            <person name="Lebreton F."/>
            <person name="Prichula J."/>
            <person name="Schaufler K."/>
            <person name="Gaca A."/>
            <person name="Sgardioli B."/>
            <person name="Wagenaar J."/>
            <person name="Strong T."/>
        </authorList>
    </citation>
    <scope>NUCLEOTIDE SEQUENCE [LARGE SCALE GENOMIC DNA]</scope>
    <source>
        <strain evidence="9 10">DIV2402</strain>
    </source>
</reference>
<dbReference type="Gene3D" id="3.40.50.510">
    <property type="entry name" value="Phosphotransferase system, mannose-type IIA component"/>
    <property type="match status" value="1"/>
</dbReference>
<proteinExistence type="predicted"/>
<dbReference type="InterPro" id="IPR036662">
    <property type="entry name" value="PTS_EIIA_man-typ_sf"/>
</dbReference>
<keyword evidence="10" id="KW-1185">Reference proteome</keyword>
<protein>
    <submittedName>
        <fullName evidence="9">PTS system, mannose-specific IIA component</fullName>
    </submittedName>
</protein>
<name>A0ABZ2SQ49_9ENTE</name>
<evidence type="ECO:0000313" key="9">
    <source>
        <dbReference type="EMBL" id="WYJ77908.1"/>
    </source>
</evidence>
<evidence type="ECO:0000256" key="5">
    <source>
        <dbReference type="ARBA" id="ARBA00022679"/>
    </source>
</evidence>
<evidence type="ECO:0000256" key="4">
    <source>
        <dbReference type="ARBA" id="ARBA00022597"/>
    </source>
</evidence>
<reference evidence="9 10" key="2">
    <citation type="submission" date="2024-03" db="EMBL/GenBank/DDBJ databases">
        <title>The Genome Sequence of Enterococcus sp. DIV2402.</title>
        <authorList>
            <consortium name="The Broad Institute Genomics Platform"/>
            <consortium name="The Broad Institute Microbial Omics Core"/>
            <consortium name="The Broad Institute Genomic Center for Infectious Diseases"/>
            <person name="Earl A."/>
            <person name="Manson A."/>
            <person name="Gilmore M."/>
            <person name="Schwartman J."/>
            <person name="Shea T."/>
            <person name="Abouelleil A."/>
            <person name="Cao P."/>
            <person name="Chapman S."/>
            <person name="Cusick C."/>
            <person name="Young S."/>
            <person name="Neafsey D."/>
            <person name="Nusbaum C."/>
            <person name="Birren B."/>
        </authorList>
    </citation>
    <scope>NUCLEOTIDE SEQUENCE [LARGE SCALE GENOMIC DNA]</scope>
    <source>
        <strain evidence="9 10">DIV2402</strain>
    </source>
</reference>
<keyword evidence="2" id="KW-0813">Transport</keyword>
<evidence type="ECO:0000256" key="2">
    <source>
        <dbReference type="ARBA" id="ARBA00022448"/>
    </source>
</evidence>
<keyword evidence="6" id="KW-0598">Phosphotransferase system</keyword>
<evidence type="ECO:0000259" key="8">
    <source>
        <dbReference type="PROSITE" id="PS51096"/>
    </source>
</evidence>
<evidence type="ECO:0000313" key="10">
    <source>
        <dbReference type="Proteomes" id="UP000664701"/>
    </source>
</evidence>